<evidence type="ECO:0000313" key="3">
    <source>
        <dbReference type="Proteomes" id="UP000250242"/>
    </source>
</evidence>
<organism evidence="2 3">
    <name type="scientific">Oligella urethralis</name>
    <dbReference type="NCBI Taxonomy" id="90245"/>
    <lineage>
        <taxon>Bacteria</taxon>
        <taxon>Pseudomonadati</taxon>
        <taxon>Pseudomonadota</taxon>
        <taxon>Betaproteobacteria</taxon>
        <taxon>Burkholderiales</taxon>
        <taxon>Alcaligenaceae</taxon>
        <taxon>Oligella</taxon>
    </lineage>
</organism>
<evidence type="ECO:0000259" key="1">
    <source>
        <dbReference type="Pfam" id="PF18431"/>
    </source>
</evidence>
<name>A0A2X1UQD2_9BURK</name>
<dbReference type="AlphaFoldDB" id="A0A2X1UQD2"/>
<dbReference type="InterPro" id="IPR041436">
    <property type="entry name" value="RNAse_A_bac"/>
</dbReference>
<dbReference type="Proteomes" id="UP000250242">
    <property type="component" value="Unassembled WGS sequence"/>
</dbReference>
<evidence type="ECO:0000313" key="2">
    <source>
        <dbReference type="EMBL" id="SPY09312.1"/>
    </source>
</evidence>
<protein>
    <recommendedName>
        <fullName evidence="1">Bacterial CdiA-CT RNAse A domain-containing protein</fullName>
    </recommendedName>
</protein>
<sequence>MAAIRTGRIRLVEHEAVAGSKIGGHTISKHVNKAEKELLHRLATDPRVGPAASSFFNLRVAEQAISEALHANKLYIAQWVKSGSKRTLTIEH</sequence>
<dbReference type="EMBL" id="UATH01000001">
    <property type="protein sequence ID" value="SPY09312.1"/>
    <property type="molecule type" value="Genomic_DNA"/>
</dbReference>
<gene>
    <name evidence="2" type="ORF">NCTC11009_02577</name>
</gene>
<proteinExistence type="predicted"/>
<feature type="domain" description="Bacterial CdiA-CT RNAse A" evidence="1">
    <location>
        <begin position="24"/>
        <end position="91"/>
    </location>
</feature>
<dbReference type="Pfam" id="PF18431">
    <property type="entry name" value="RNAse_A_bac"/>
    <property type="match status" value="1"/>
</dbReference>
<accession>A0A2X1UQD2</accession>
<reference evidence="2 3" key="1">
    <citation type="submission" date="2018-06" db="EMBL/GenBank/DDBJ databases">
        <authorList>
            <consortium name="Pathogen Informatics"/>
            <person name="Doyle S."/>
        </authorList>
    </citation>
    <scope>NUCLEOTIDE SEQUENCE [LARGE SCALE GENOMIC DNA]</scope>
    <source>
        <strain evidence="2 3">NCTC11009</strain>
    </source>
</reference>
<dbReference type="RefSeq" id="WP_052043603.1">
    <property type="nucleotide sequence ID" value="NZ_CAMQFR010000033.1"/>
</dbReference>